<feature type="domain" description="DUF11" evidence="4">
    <location>
        <begin position="2827"/>
        <end position="2954"/>
    </location>
</feature>
<feature type="domain" description="DUF11" evidence="4">
    <location>
        <begin position="1633"/>
        <end position="1752"/>
    </location>
</feature>
<feature type="domain" description="DUF11" evidence="4">
    <location>
        <begin position="2031"/>
        <end position="2155"/>
    </location>
</feature>
<keyword evidence="2" id="KW-1133">Transmembrane helix</keyword>
<evidence type="ECO:0000256" key="3">
    <source>
        <dbReference type="SAM" id="SignalP"/>
    </source>
</evidence>
<feature type="domain" description="DUF11" evidence="4">
    <location>
        <begin position="3101"/>
        <end position="3217"/>
    </location>
</feature>
<accession>A0ABX8SGV8</accession>
<dbReference type="InterPro" id="IPR051172">
    <property type="entry name" value="Chlamydia_OmcB"/>
</dbReference>
<keyword evidence="2" id="KW-0812">Transmembrane</keyword>
<feature type="domain" description="DUF11" evidence="4">
    <location>
        <begin position="2694"/>
        <end position="2817"/>
    </location>
</feature>
<feature type="domain" description="DUF11" evidence="4">
    <location>
        <begin position="3354"/>
        <end position="3462"/>
    </location>
</feature>
<evidence type="ECO:0000256" key="2">
    <source>
        <dbReference type="SAM" id="Phobius"/>
    </source>
</evidence>
<feature type="domain" description="DUF11" evidence="4">
    <location>
        <begin position="1760"/>
        <end position="1889"/>
    </location>
</feature>
<feature type="region of interest" description="Disordered" evidence="1">
    <location>
        <begin position="3076"/>
        <end position="3095"/>
    </location>
</feature>
<feature type="domain" description="DUF11" evidence="4">
    <location>
        <begin position="1495"/>
        <end position="1604"/>
    </location>
</feature>
<feature type="region of interest" description="Disordered" evidence="1">
    <location>
        <begin position="2798"/>
        <end position="2818"/>
    </location>
</feature>
<feature type="compositionally biased region" description="Polar residues" evidence="1">
    <location>
        <begin position="2257"/>
        <end position="2270"/>
    </location>
</feature>
<dbReference type="PANTHER" id="PTHR34819">
    <property type="entry name" value="LARGE CYSTEINE-RICH PERIPLASMIC PROTEIN OMCB"/>
    <property type="match status" value="1"/>
</dbReference>
<feature type="domain" description="DUF11" evidence="4">
    <location>
        <begin position="2961"/>
        <end position="3090"/>
    </location>
</feature>
<evidence type="ECO:0000259" key="4">
    <source>
        <dbReference type="Pfam" id="PF01345"/>
    </source>
</evidence>
<feature type="domain" description="DUF11" evidence="4">
    <location>
        <begin position="2292"/>
        <end position="2421"/>
    </location>
</feature>
<keyword evidence="2" id="KW-0472">Membrane</keyword>
<dbReference type="PANTHER" id="PTHR34819:SF3">
    <property type="entry name" value="CELL SURFACE PROTEIN"/>
    <property type="match status" value="1"/>
</dbReference>
<protein>
    <submittedName>
        <fullName evidence="5">DUF11 domain-containing protein</fullName>
    </submittedName>
</protein>
<dbReference type="RefSeq" id="WP_219081452.1">
    <property type="nucleotide sequence ID" value="NZ_CP079216.1"/>
</dbReference>
<feature type="domain" description="DUF11" evidence="4">
    <location>
        <begin position="2557"/>
        <end position="2686"/>
    </location>
</feature>
<dbReference type="Pfam" id="PF01345">
    <property type="entry name" value="DUF11"/>
    <property type="match status" value="15"/>
</dbReference>
<dbReference type="NCBIfam" id="TIGR01451">
    <property type="entry name" value="B_ant_repeat"/>
    <property type="match status" value="11"/>
</dbReference>
<evidence type="ECO:0000256" key="1">
    <source>
        <dbReference type="SAM" id="MobiDB-lite"/>
    </source>
</evidence>
<evidence type="ECO:0000313" key="5">
    <source>
        <dbReference type="EMBL" id="QXT62510.1"/>
    </source>
</evidence>
<feature type="compositionally biased region" description="Polar residues" evidence="1">
    <location>
        <begin position="2798"/>
        <end position="2816"/>
    </location>
</feature>
<dbReference type="InterPro" id="IPR001434">
    <property type="entry name" value="OmcB-like_DUF11"/>
</dbReference>
<gene>
    <name evidence="5" type="ORF">KDB89_12305</name>
</gene>
<feature type="region of interest" description="Disordered" evidence="1">
    <location>
        <begin position="2930"/>
        <end position="2951"/>
    </location>
</feature>
<evidence type="ECO:0000313" key="6">
    <source>
        <dbReference type="Proteomes" id="UP000824504"/>
    </source>
</evidence>
<feature type="transmembrane region" description="Helical" evidence="2">
    <location>
        <begin position="3484"/>
        <end position="3503"/>
    </location>
</feature>
<feature type="region of interest" description="Disordered" evidence="1">
    <location>
        <begin position="2257"/>
        <end position="2280"/>
    </location>
</feature>
<feature type="domain" description="DUF11" evidence="4">
    <location>
        <begin position="3225"/>
        <end position="3346"/>
    </location>
</feature>
<dbReference type="InterPro" id="IPR047589">
    <property type="entry name" value="DUF11_rpt"/>
</dbReference>
<dbReference type="EMBL" id="CP079216">
    <property type="protein sequence ID" value="QXT62510.1"/>
    <property type="molecule type" value="Genomic_DNA"/>
</dbReference>
<keyword evidence="6" id="KW-1185">Reference proteome</keyword>
<proteinExistence type="predicted"/>
<organism evidence="5 6">
    <name type="scientific">Tessaracoccus palaemonis</name>
    <dbReference type="NCBI Taxonomy" id="2829499"/>
    <lineage>
        <taxon>Bacteria</taxon>
        <taxon>Bacillati</taxon>
        <taxon>Actinomycetota</taxon>
        <taxon>Actinomycetes</taxon>
        <taxon>Propionibacteriales</taxon>
        <taxon>Propionibacteriaceae</taxon>
        <taxon>Tessaracoccus</taxon>
    </lineage>
</organism>
<feature type="domain" description="DUF11" evidence="4">
    <location>
        <begin position="2426"/>
        <end position="2546"/>
    </location>
</feature>
<dbReference type="Proteomes" id="UP000824504">
    <property type="component" value="Chromosome"/>
</dbReference>
<feature type="chain" id="PRO_5046956465" evidence="3">
    <location>
        <begin position="28"/>
        <end position="3510"/>
    </location>
</feature>
<keyword evidence="3" id="KW-0732">Signal</keyword>
<reference evidence="5 6" key="1">
    <citation type="submission" date="2021-07" db="EMBL/GenBank/DDBJ databases">
        <title>complete genome sequencing of Tessaracoccus sp.J1M15.</title>
        <authorList>
            <person name="Bae J.-W."/>
            <person name="Kim D.-y."/>
        </authorList>
    </citation>
    <scope>NUCLEOTIDE SEQUENCE [LARGE SCALE GENOMIC DNA]</scope>
    <source>
        <strain evidence="5 6">J1M15</strain>
    </source>
</reference>
<feature type="region of interest" description="Disordered" evidence="1">
    <location>
        <begin position="167"/>
        <end position="186"/>
    </location>
</feature>
<feature type="signal peptide" evidence="3">
    <location>
        <begin position="1"/>
        <end position="27"/>
    </location>
</feature>
<feature type="domain" description="DUF11" evidence="4">
    <location>
        <begin position="1904"/>
        <end position="2012"/>
    </location>
</feature>
<sequence>MRARISFLLVVVLALLAGIGATVPASAEVPVAPGVADGITVTVHGDAVLAGATGQVNASVSNPAGVDLFNALAVAVLPVGVAYAPGSISPSSLGEPTILTWIPDPDDPDAENPATAQVLVWSNIADLPIGSDVGLTFGTVADPDLYPAGSSYEVGVGFYASDNERNAPDVTIPDSGPPVISDATEGGDKDATVQVVPVTITKSETANAEAEVYRGPQNPATYAVTVRTAPEGGTAGVVVVDDVPAQFTVTGCTGAFPCTRTTVEVDGEVFTRLAWDLGTVAADTTVKLTYTAYVGEREITMPNGEATGASTRPDGEGYDVSNTAILTGTYAGDVAPGSQADVTVSDSATVRVLDLGVVKTASASDFVGGDTLRYTLNVRTSQYVSTTGITLRDIIPNGMCPVLPAGVQLTGDTWPAECANAAAGTGSVTGATMTAVDFDAATGVFTVDFTLRDLDADQDATVRYSVLMRLNYQDGEPTAVGDGFTNAVTVAGTTHADDEDLSVTNDSAASLGTADVTLAKSIWLNSSRTPITGISGTGSTCQNGEYTQAPSDAPSYQLGDLVCFRIESTFPVGVSTRSVFLTDFLPPGMSMVGWATAPGNTTTVTPMGSTPATATRWALGEETSGTRFVAPGATATIDILARVDSVPATKPRVTGNLAKLRYSTDDNRVVGLRDAVDLQLSPPPPLALDKKVNGADSLTPVREGQSLSFTIDVSHTGTTANSTADPVDEVEVWDVLPAGFDCGDITSASPAITPGSDCTTLPDGSTRVVWNLDLATPLVGGGKTTISYTLSVPTPLSISSTHTNTAAVVRYTPISTDGISAVTGRPTFYPTNPVGAYPDETKNAPEASDQATVGLAPAAVTKAVVSTGVSETNNSADTQATIGETVTWRYTATIPANTSIFNGVLSDGLPVGSRLTVSGAGTPTATASNGATITTGCTADATAFRLCSDAADPQFGSLLFPTIWTNTSAQAVTFTVTLPTRVADVAANTHSSTISNTATLTSTPGTAPTGSVTRGSATAQVGVVVAAPALAKAASVTSATAGWTTADSLVAGGGQTLYYRLTASNTSGRPPVHDTVIVDCIDSRLTNFSNLTSSTVATLGGPVAGDGTNGCATGRTKYTWTLAQDLASSATIIYSATVPNPIAGGVTFRNDAALAGSTVAGVVDGERTLTATANRTVTAAPPTLTKVRVSPTGAAVPGETVTWRLTMKVPAGVLLHEARILDTLGTPLGTAANATFAVSCADDWTGPCPTGSRLAAPSGSPQVLGVYLDDIAAADAARTLYVDVTTVVPTSTAATVLTATNQARISWNTTAGTPPTTAVAGTNSTSNVSATVDLRHPLVTVTKSVSDASTPKAQGEIFIYTVTAGAVQNTSPNGKPAYNVKVVDKVPTGVIPVVSSTDPTPLADNATLAGGGVWNATARTITWTFASLTPGATATSVTYPAKLDLATRLTGAALVNTATPTAWDSLPTDGKTYTSSTGATASVTPAAPKVDATKQQVTANPVYIGDNVTFSLTLTNSGTATAVSLSAVDTLPTGWTYVAGSARLGGSALADPAVSGQRLTWAGLGPLTPAQSATITYQAVAGSGVQVGSTVAHTNAVTAADVTDATGGTSLTGGALPYVGTGDSATARIHQTDLAITKTAGTFTAGGTGSFTIVVTNKGADPAVGASVRDTLTLPTGVSVASVVTTRGTCSLTGSVLDCTNPAPLASGGTWTITVGLSVAADVASGTEVPNTATVSARTEDRTPGNNTATATGRVITSADLAVSKAVTNPASGAVTAGQAIEWSVTLTNFGPSVSRGSAATPIVLTDTLPSTVTGLSITGTAPDGCTLTGRQLRCEIDRDLAVGDTIVVRVAGTVASSVPAGRGAIVNTASVTPVTTDPATPNNSSTTTTDVVVREALTIVKAITDPAPPAEVTPGDQLTYTLRVSNGGPSDARGVFIVDALPEGLTFGSIVGAANGWTATANADHTVTFTYAGTLAAGADAPLITYTAKLGAHVTGDPADLENVATVSSAWKANQDSSSAIPGVPNPEADLALDKSVRPTGGEAGDSVVAGKTAVYTITVDNRGPSDAGTVTVTDVLPVGLSVDGDLPEQCEADGRRITCVLADGLDADDDPWTFSFTVLVDPSFDGTSVDNTATVTSVTDDPDTGNNADTATLDIISRATLRVTKTPSAETVTAGDTVTWTIVVDNDGPSDARDVLLTDVLEPGLEFVSAGSSTSGVTCAEDAATCSLGTIAAGETVRISVVTRVRSSVVDGTTIPNEATATSSTIDPSTGDPATATGGDEIATIARSELTISKTATTPTVSAGEVAIFRIAVGNDGPSDAAAAVKVTDTLPDGATFISSSTIGGPAQWACEDGGDDVVCTLRDADGDPVTLAAGTDAPVLQISAVLDAALPAGKVTNTAKATSPSDPTPPSDTADVDVVTFADLGITKTAVGTPTAGEEFAWTITVTNHGPSDSVASATDPILITDELPTGVTFVSGSGAACSDEDDTVTCELRSTLAAGDSVAVTLRVAVDEAASGVISNTATVTPSLTDEPDGATHPNEATNVTEPVIEEADLAIAKAVTTDAGDIVAGQPIAWQLTVTNLGPSNSDADADHPIVVTDTLPEGVTAQSASGQGWDCAVSQDQKTVTCTLDSDLATGDPQTITVQAMIDPDTRGDVTNTAAVAPGLTAQPADSADNDEATATSTVLESADLRLVKDISGEVVAGATGRYLIQVFNGGPSTARDVTVTDRLPEILTFERVVTPEGEASPWTCAPSSGDPQVIECTYDGSIVPGPEAVTLEIEMSAAADLTGDVTNTATVTSSTPDPDPANNTDGVDGTLVTSADLVVAKSHDPELPAVAGEEFTWTVTVTNDGPSDSVASEASPITVTDRLEDGTTFVPDRSSDACSVDPADPQLVVCLIEQTIPAGGSASVDVRVALDEALAGELSNSATATPGDTADPDLANNTGTDTVPVAEVADLAVEKGVVTAADDVVAGHQIEWEVHVINRGPSNSDASPDDPIRVVDTLPSGVSFVSAEGTGWACAAGEVVDGRETVECLLTSDLPVGRAPVITIVGLIDPGVQDSVRNEVEVWPGLTPEPDGSRDGNTDHANAPVGESADLLLTKAVAETINAGSGGRYALTVTNLGPSTARGVEIVDTLPDGLTFAAATGDGWECAADGQEVECSYAEVLAPAASLTLLIDVTADESLTGDIVNTATVSATTPDPDPDNNTGTATGTVAERVDLSIVKTATGRPVVGETFAYELAVRNAGPAMARGVLVSDLLPASLAAVSAEGEGWSCGLDSSTGAVSCALPELAAGQSAPVITVLVRVLPAAYPTVANTASVSSTTPEDAATLADNSSTATVEVPALSALAITKELTGGLITGKTAHYVVTVTNQGPTPDPGPVTVTDPMPDGLVARSAELTGADGSCEVDADEVTCLVDGLEVGQTVTVDLTVYVSADASGDIINVATATSDASDDVVEASAEGTVTVVRLPNAGGGQGVSFGVGLLALVGLIALAGARRHRDEA</sequence>
<feature type="domain" description="DUF11" evidence="4">
    <location>
        <begin position="2163"/>
        <end position="2274"/>
    </location>
</feature>
<name>A0ABX8SGV8_9ACTN</name>